<sequence length="317" mass="36217">MERIRGGWVNVPEHLKCKTDLKEMGLKPTGEAKAEVWNGHIWVKLYNISETAPCKPATEKQLAAVEKARTAQLAARTCSRCEGIISRKERLLQGICDYCRESLFIEEISKNAFKLLRNWVDNKSKYLILDTEATGLDYDSEIVDIAVIDLDENVLFESLVKPVCPIPEEATAIHGITNEMVENAPSWPEVWVHIQKILSVDKTILTYNADYDFQMIRSNCERHNQSYTLLKNFCVMQTYAEYVGSYSRYHRDFTWISLMDAAYDQDIRMLGIGSHRAKADCIVCARLIHRVAKRGVEKELAKKCTVLSFKKDGVSAR</sequence>
<reference evidence="5 6" key="1">
    <citation type="submission" date="2021-06" db="EMBL/GenBank/DDBJ databases">
        <authorList>
            <person name="Criscuolo A."/>
        </authorList>
    </citation>
    <scope>NUCLEOTIDE SEQUENCE [LARGE SCALE GENOMIC DNA]</scope>
    <source>
        <strain evidence="6">CIP 111802</strain>
    </source>
</reference>
<dbReference type="EMBL" id="CAJVCE010000016">
    <property type="protein sequence ID" value="CAG7651641.1"/>
    <property type="molecule type" value="Genomic_DNA"/>
</dbReference>
<dbReference type="SMART" id="SM00479">
    <property type="entry name" value="EXOIII"/>
    <property type="match status" value="1"/>
</dbReference>
<evidence type="ECO:0000256" key="2">
    <source>
        <dbReference type="ARBA" id="ARBA00022801"/>
    </source>
</evidence>
<proteinExistence type="predicted"/>
<organism evidence="5 6">
    <name type="scientific">Paenibacillus allorhizosphaerae</name>
    <dbReference type="NCBI Taxonomy" id="2849866"/>
    <lineage>
        <taxon>Bacteria</taxon>
        <taxon>Bacillati</taxon>
        <taxon>Bacillota</taxon>
        <taxon>Bacilli</taxon>
        <taxon>Bacillales</taxon>
        <taxon>Paenibacillaceae</taxon>
        <taxon>Paenibacillus</taxon>
    </lineage>
</organism>
<evidence type="ECO:0000313" key="5">
    <source>
        <dbReference type="EMBL" id="CAG7651641.1"/>
    </source>
</evidence>
<dbReference type="RefSeq" id="WP_218101264.1">
    <property type="nucleotide sequence ID" value="NZ_CAJVCE010000016.1"/>
</dbReference>
<evidence type="ECO:0000256" key="1">
    <source>
        <dbReference type="ARBA" id="ARBA00022722"/>
    </source>
</evidence>
<feature type="domain" description="Exonuclease" evidence="4">
    <location>
        <begin position="125"/>
        <end position="297"/>
    </location>
</feature>
<accession>A0ABN7TQN8</accession>
<keyword evidence="6" id="KW-1185">Reference proteome</keyword>
<dbReference type="PANTHER" id="PTHR30231:SF4">
    <property type="entry name" value="PROTEIN NEN2"/>
    <property type="match status" value="1"/>
</dbReference>
<dbReference type="InterPro" id="IPR013520">
    <property type="entry name" value="Ribonucl_H"/>
</dbReference>
<dbReference type="PANTHER" id="PTHR30231">
    <property type="entry name" value="DNA POLYMERASE III SUBUNIT EPSILON"/>
    <property type="match status" value="1"/>
</dbReference>
<name>A0ABN7TQN8_9BACL</name>
<dbReference type="Proteomes" id="UP000730618">
    <property type="component" value="Unassembled WGS sequence"/>
</dbReference>
<evidence type="ECO:0000256" key="3">
    <source>
        <dbReference type="ARBA" id="ARBA00022839"/>
    </source>
</evidence>
<keyword evidence="2 5" id="KW-0378">Hydrolase</keyword>
<dbReference type="GO" id="GO:0004527">
    <property type="term" value="F:exonuclease activity"/>
    <property type="evidence" value="ECO:0007669"/>
    <property type="project" value="UniProtKB-KW"/>
</dbReference>
<keyword evidence="1" id="KW-0540">Nuclease</keyword>
<keyword evidence="3 5" id="KW-0269">Exonuclease</keyword>
<dbReference type="CDD" id="cd06127">
    <property type="entry name" value="DEDDh"/>
    <property type="match status" value="1"/>
</dbReference>
<evidence type="ECO:0000313" key="6">
    <source>
        <dbReference type="Proteomes" id="UP000730618"/>
    </source>
</evidence>
<protein>
    <submittedName>
        <fullName evidence="5">3'-5' exonuclease DinG</fullName>
        <ecNumber evidence="5">3.1.-.-</ecNumber>
    </submittedName>
</protein>
<comment type="caution">
    <text evidence="5">The sequence shown here is derived from an EMBL/GenBank/DDBJ whole genome shotgun (WGS) entry which is preliminary data.</text>
</comment>
<dbReference type="EC" id="3.1.-.-" evidence="5"/>
<gene>
    <name evidence="5" type="primary">dinG_4</name>
    <name evidence="5" type="ORF">PAECIP111802_05015</name>
</gene>
<evidence type="ECO:0000259" key="4">
    <source>
        <dbReference type="SMART" id="SM00479"/>
    </source>
</evidence>
<dbReference type="Pfam" id="PF00929">
    <property type="entry name" value="RNase_T"/>
    <property type="match status" value="1"/>
</dbReference>